<dbReference type="SMART" id="SM00347">
    <property type="entry name" value="HTH_MARR"/>
    <property type="match status" value="1"/>
</dbReference>
<keyword evidence="2" id="KW-0238">DNA-binding</keyword>
<dbReference type="Proteomes" id="UP001529340">
    <property type="component" value="Unassembled WGS sequence"/>
</dbReference>
<dbReference type="SUPFAM" id="SSF46785">
    <property type="entry name" value="Winged helix' DNA-binding domain"/>
    <property type="match status" value="1"/>
</dbReference>
<evidence type="ECO:0000313" key="6">
    <source>
        <dbReference type="Proteomes" id="UP001529340"/>
    </source>
</evidence>
<evidence type="ECO:0000313" key="5">
    <source>
        <dbReference type="EMBL" id="MDM8157085.1"/>
    </source>
</evidence>
<dbReference type="RefSeq" id="WP_289607547.1">
    <property type="nucleotide sequence ID" value="NZ_JAUDCG010000018.1"/>
</dbReference>
<dbReference type="EMBL" id="JAUDCG010000018">
    <property type="protein sequence ID" value="MDM8157085.1"/>
    <property type="molecule type" value="Genomic_DNA"/>
</dbReference>
<dbReference type="PANTHER" id="PTHR42756">
    <property type="entry name" value="TRANSCRIPTIONAL REGULATOR, MARR"/>
    <property type="match status" value="1"/>
</dbReference>
<keyword evidence="1" id="KW-0805">Transcription regulation</keyword>
<sequence>MEDNTKISSLLRMIDVRIRMDLDERNEEFQLTSMQVRILVFLIEHDDREINPRDLEHYFRISKPTVTGVLKRLEEKGYLHYEPSGKDLRYKQIVLDDKAYQCAKQLHARFEAMERKLYQGLSDEELELTRSLLLRLLDNISKEEEVVQ</sequence>
<reference evidence="6" key="2">
    <citation type="submission" date="2023-06" db="EMBL/GenBank/DDBJ databases">
        <title>Identification and characterization of horizontal gene transfer across gut microbiota members of farm animals based on homology search.</title>
        <authorList>
            <person name="Zeman M."/>
            <person name="Kubasova T."/>
            <person name="Jahodarova E."/>
            <person name="Nykrynova M."/>
            <person name="Rychlik I."/>
        </authorList>
    </citation>
    <scope>NUCLEOTIDE SEQUENCE [LARGE SCALE GENOMIC DNA]</scope>
    <source>
        <strain evidence="6">ET39</strain>
    </source>
</reference>
<gene>
    <name evidence="5" type="ORF">QUV96_05465</name>
</gene>
<keyword evidence="3" id="KW-0804">Transcription</keyword>
<evidence type="ECO:0000259" key="4">
    <source>
        <dbReference type="PROSITE" id="PS50995"/>
    </source>
</evidence>
<accession>A0ABT7UBS4</accession>
<protein>
    <submittedName>
        <fullName evidence="5">MarR family transcriptional regulator</fullName>
    </submittedName>
</protein>
<dbReference type="InterPro" id="IPR036390">
    <property type="entry name" value="WH_DNA-bd_sf"/>
</dbReference>
<feature type="domain" description="HTH marR-type" evidence="4">
    <location>
        <begin position="4"/>
        <end position="138"/>
    </location>
</feature>
<dbReference type="PRINTS" id="PR00598">
    <property type="entry name" value="HTHMARR"/>
</dbReference>
<proteinExistence type="predicted"/>
<evidence type="ECO:0000256" key="1">
    <source>
        <dbReference type="ARBA" id="ARBA00023015"/>
    </source>
</evidence>
<name>A0ABT7UBS4_9FIRM</name>
<dbReference type="InterPro" id="IPR000835">
    <property type="entry name" value="HTH_MarR-typ"/>
</dbReference>
<dbReference type="Pfam" id="PF12802">
    <property type="entry name" value="MarR_2"/>
    <property type="match status" value="1"/>
</dbReference>
<comment type="caution">
    <text evidence="5">The sequence shown here is derived from an EMBL/GenBank/DDBJ whole genome shotgun (WGS) entry which is preliminary data.</text>
</comment>
<evidence type="ECO:0000256" key="3">
    <source>
        <dbReference type="ARBA" id="ARBA00023163"/>
    </source>
</evidence>
<evidence type="ECO:0000256" key="2">
    <source>
        <dbReference type="ARBA" id="ARBA00023125"/>
    </source>
</evidence>
<dbReference type="InterPro" id="IPR036388">
    <property type="entry name" value="WH-like_DNA-bd_sf"/>
</dbReference>
<keyword evidence="6" id="KW-1185">Reference proteome</keyword>
<reference evidence="5 6" key="1">
    <citation type="submission" date="2023-06" db="EMBL/GenBank/DDBJ databases">
        <title>Identification and characterization of horizontal gene transfer across gut microbiota members of farm animals based on homology search.</title>
        <authorList>
            <person name="Schwarzerova J."/>
            <person name="Nykrynova M."/>
            <person name="Jureckova K."/>
            <person name="Cejkova D."/>
            <person name="Rychlik I."/>
        </authorList>
    </citation>
    <scope>NUCLEOTIDE SEQUENCE [LARGE SCALE GENOMIC DNA]</scope>
    <source>
        <strain evidence="5 6">ET39</strain>
    </source>
</reference>
<organism evidence="5 6">
    <name type="scientific">Amedibacillus dolichus</name>
    <dbReference type="NCBI Taxonomy" id="31971"/>
    <lineage>
        <taxon>Bacteria</taxon>
        <taxon>Bacillati</taxon>
        <taxon>Bacillota</taxon>
        <taxon>Erysipelotrichia</taxon>
        <taxon>Erysipelotrichales</taxon>
        <taxon>Erysipelotrichaceae</taxon>
        <taxon>Amedibacillus</taxon>
    </lineage>
</organism>
<dbReference type="PROSITE" id="PS50995">
    <property type="entry name" value="HTH_MARR_2"/>
    <property type="match status" value="1"/>
</dbReference>
<dbReference type="PANTHER" id="PTHR42756:SF1">
    <property type="entry name" value="TRANSCRIPTIONAL REPRESSOR OF EMRAB OPERON"/>
    <property type="match status" value="1"/>
</dbReference>
<dbReference type="Gene3D" id="1.10.10.10">
    <property type="entry name" value="Winged helix-like DNA-binding domain superfamily/Winged helix DNA-binding domain"/>
    <property type="match status" value="1"/>
</dbReference>
<reference evidence="5 6" key="3">
    <citation type="submission" date="2023-06" db="EMBL/GenBank/DDBJ databases">
        <authorList>
            <person name="Zeman M."/>
            <person name="Kubasova T."/>
            <person name="Jahodarova E."/>
            <person name="Nykrynova M."/>
            <person name="Rychlik I."/>
        </authorList>
    </citation>
    <scope>NUCLEOTIDE SEQUENCE [LARGE SCALE GENOMIC DNA]</scope>
    <source>
        <strain evidence="5 6">ET39</strain>
    </source>
</reference>